<gene>
    <name evidence="1" type="ORF">DS742_13970</name>
</gene>
<organism evidence="1 2">
    <name type="scientific">Lacrimispora amygdalina</name>
    <dbReference type="NCBI Taxonomy" id="253257"/>
    <lineage>
        <taxon>Bacteria</taxon>
        <taxon>Bacillati</taxon>
        <taxon>Bacillota</taxon>
        <taxon>Clostridia</taxon>
        <taxon>Lachnospirales</taxon>
        <taxon>Lachnospiraceae</taxon>
        <taxon>Lacrimispora</taxon>
    </lineage>
</organism>
<protein>
    <submittedName>
        <fullName evidence="1">Uncharacterized protein</fullName>
    </submittedName>
</protein>
<evidence type="ECO:0000313" key="1">
    <source>
        <dbReference type="EMBL" id="RFZ78221.1"/>
    </source>
</evidence>
<proteinExistence type="predicted"/>
<reference evidence="1 2" key="1">
    <citation type="submission" date="2018-07" db="EMBL/GenBank/DDBJ databases">
        <title>New species, Clostridium PI-S10-A1B.</title>
        <authorList>
            <person name="Krishna G."/>
            <person name="Summeta K."/>
            <person name="Shikha S."/>
            <person name="Prabhu P.B."/>
            <person name="Suresh K."/>
        </authorList>
    </citation>
    <scope>NUCLEOTIDE SEQUENCE [LARGE SCALE GENOMIC DNA]</scope>
    <source>
        <strain evidence="1 2">PI-S10-A1B</strain>
    </source>
</reference>
<dbReference type="EMBL" id="QOHO01000043">
    <property type="protein sequence ID" value="RFZ78221.1"/>
    <property type="molecule type" value="Genomic_DNA"/>
</dbReference>
<dbReference type="AlphaFoldDB" id="A0A3E2NBF8"/>
<dbReference type="Proteomes" id="UP000260680">
    <property type="component" value="Unassembled WGS sequence"/>
</dbReference>
<accession>A0A3E2NBF8</accession>
<sequence length="336" mass="37780">MTALEIFKKRMLNSSGSTIRDENIKNSKILLQSTFYEDPSFNPHITFWESDDKLDCRIFSRKKSSNLVISTIQTLLDSNLVVGSIIFDNNTKEYWLCTNLFNIGEIHKQGELTLCNYTLLFQSPEGVILSYPCVDNSTNTIGTDEDSVLTTLNGVHRVKLPFDENTKLIREARRFFLDKYSTTTYAVTNVNNTTFNYGSKGLIELTLQQDSSYNRDTDKNGVCNYFEPITTPPNPDPPDETANLFANITGNTNLKVGYSRTYLVNFSDNDGAAVADVDFEWNVECNFADKITQTISGNTIKLQVDDDSLIGESFLLCILVDGKNVGEIEITIVEGF</sequence>
<dbReference type="RefSeq" id="WP_117417595.1">
    <property type="nucleotide sequence ID" value="NZ_QOHO01000043.1"/>
</dbReference>
<comment type="caution">
    <text evidence="1">The sequence shown here is derived from an EMBL/GenBank/DDBJ whole genome shotgun (WGS) entry which is preliminary data.</text>
</comment>
<evidence type="ECO:0000313" key="2">
    <source>
        <dbReference type="Proteomes" id="UP000260680"/>
    </source>
</evidence>
<dbReference type="OrthoDB" id="1864046at2"/>
<name>A0A3E2NBF8_9FIRM</name>